<dbReference type="PANTHER" id="PTHR11571">
    <property type="entry name" value="GLUTATHIONE S-TRANSFERASE"/>
    <property type="match status" value="1"/>
</dbReference>
<dbReference type="PANTHER" id="PTHR11571:SF230">
    <property type="entry name" value="GLUTATHIONE TRANSFERASE"/>
    <property type="match status" value="1"/>
</dbReference>
<dbReference type="InParanoid" id="A0A7M7PN02"/>
<keyword evidence="5" id="KW-1185">Reference proteome</keyword>
<protein>
    <recommendedName>
        <fullName evidence="3">GST C-terminal domain-containing protein</fullName>
    </recommendedName>
</protein>
<organism evidence="4 5">
    <name type="scientific">Strongylocentrotus purpuratus</name>
    <name type="common">Purple sea urchin</name>
    <dbReference type="NCBI Taxonomy" id="7668"/>
    <lineage>
        <taxon>Eukaryota</taxon>
        <taxon>Metazoa</taxon>
        <taxon>Echinodermata</taxon>
        <taxon>Eleutherozoa</taxon>
        <taxon>Echinozoa</taxon>
        <taxon>Echinoidea</taxon>
        <taxon>Euechinoidea</taxon>
        <taxon>Echinacea</taxon>
        <taxon>Camarodonta</taxon>
        <taxon>Echinidea</taxon>
        <taxon>Strongylocentrotidae</taxon>
        <taxon>Strongylocentrotus</taxon>
    </lineage>
</organism>
<dbReference type="InterPro" id="IPR004046">
    <property type="entry name" value="GST_C"/>
</dbReference>
<proteinExistence type="inferred from homology"/>
<evidence type="ECO:0000256" key="2">
    <source>
        <dbReference type="ARBA" id="ARBA00022679"/>
    </source>
</evidence>
<reference evidence="5" key="1">
    <citation type="submission" date="2015-02" db="EMBL/GenBank/DDBJ databases">
        <title>Genome sequencing for Strongylocentrotus purpuratus.</title>
        <authorList>
            <person name="Murali S."/>
            <person name="Liu Y."/>
            <person name="Vee V."/>
            <person name="English A."/>
            <person name="Wang M."/>
            <person name="Skinner E."/>
            <person name="Han Y."/>
            <person name="Muzny D.M."/>
            <person name="Worley K.C."/>
            <person name="Gibbs R.A."/>
        </authorList>
    </citation>
    <scope>NUCLEOTIDE SEQUENCE</scope>
</reference>
<dbReference type="Gene3D" id="3.40.30.10">
    <property type="entry name" value="Glutaredoxin"/>
    <property type="match status" value="1"/>
</dbReference>
<dbReference type="InterPro" id="IPR010987">
    <property type="entry name" value="Glutathione-S-Trfase_C-like"/>
</dbReference>
<evidence type="ECO:0000313" key="5">
    <source>
        <dbReference type="Proteomes" id="UP000007110"/>
    </source>
</evidence>
<dbReference type="SUPFAM" id="SSF47616">
    <property type="entry name" value="GST C-terminal domain-like"/>
    <property type="match status" value="1"/>
</dbReference>
<dbReference type="FunFam" id="1.20.1050.10:FF:000005">
    <property type="entry name" value="Glutathione S-transferase A1"/>
    <property type="match status" value="1"/>
</dbReference>
<keyword evidence="2" id="KW-0808">Transferase</keyword>
<dbReference type="GeneID" id="115929465"/>
<dbReference type="EnsemblMetazoa" id="XM_030998427">
    <property type="protein sequence ID" value="XP_030854287"/>
    <property type="gene ID" value="LOC115929465"/>
</dbReference>
<name>A0A7M7PN02_STRPU</name>
<dbReference type="CDD" id="cd03192">
    <property type="entry name" value="GST_C_Sigma_like"/>
    <property type="match status" value="1"/>
</dbReference>
<accession>A0A7M7PN02</accession>
<comment type="similarity">
    <text evidence="1">Belongs to the GST superfamily. Alpha family.</text>
</comment>
<evidence type="ECO:0000313" key="4">
    <source>
        <dbReference type="EnsemblMetazoa" id="XP_030854287"/>
    </source>
</evidence>
<dbReference type="InterPro" id="IPR036282">
    <property type="entry name" value="Glutathione-S-Trfase_C_sf"/>
</dbReference>
<dbReference type="RefSeq" id="XP_030854287.1">
    <property type="nucleotide sequence ID" value="XM_030998427.1"/>
</dbReference>
<evidence type="ECO:0000256" key="1">
    <source>
        <dbReference type="ARBA" id="ARBA00011055"/>
    </source>
</evidence>
<evidence type="ECO:0000259" key="3">
    <source>
        <dbReference type="PROSITE" id="PS50405"/>
    </source>
</evidence>
<dbReference type="PROSITE" id="PS50405">
    <property type="entry name" value="GST_CTER"/>
    <property type="match status" value="1"/>
</dbReference>
<dbReference type="Proteomes" id="UP000007110">
    <property type="component" value="Unassembled WGS sequence"/>
</dbReference>
<dbReference type="OrthoDB" id="414243at2759"/>
<dbReference type="Pfam" id="PF14497">
    <property type="entry name" value="GST_C_3"/>
    <property type="match status" value="1"/>
</dbReference>
<reference evidence="4" key="2">
    <citation type="submission" date="2021-01" db="UniProtKB">
        <authorList>
            <consortium name="EnsemblMetazoa"/>
        </authorList>
    </citation>
    <scope>IDENTIFICATION</scope>
</reference>
<dbReference type="InterPro" id="IPR050213">
    <property type="entry name" value="GST_superfamily"/>
</dbReference>
<dbReference type="Gene3D" id="1.20.1050.10">
    <property type="match status" value="1"/>
</dbReference>
<dbReference type="GO" id="GO:0016740">
    <property type="term" value="F:transferase activity"/>
    <property type="evidence" value="ECO:0007669"/>
    <property type="project" value="UniProtKB-KW"/>
</dbReference>
<dbReference type="KEGG" id="spu:115929465"/>
<dbReference type="AlphaFoldDB" id="A0A7M7PN02"/>
<feature type="domain" description="GST C-terminal" evidence="3">
    <location>
        <begin position="1"/>
        <end position="125"/>
    </location>
</feature>
<sequence length="140" mass="15819">MLSMGAEDIAFPSLMSPMFLEVQFTKEAADKASENGIKECRERYLPVFEKVLDESTSGFLVGDSMSRADIMLFDGLCYLHEDPKLESELQNFPRCSAFIDHFSKQSGIKEYLASPRRNGLPDLEYTKHCCRILNLPLAGK</sequence>